<dbReference type="EMBL" id="BNDS01000013">
    <property type="protein sequence ID" value="GHH99582.1"/>
    <property type="molecule type" value="Genomic_DNA"/>
</dbReference>
<proteinExistence type="predicted"/>
<name>A0ABQ3N7V9_9BACI</name>
<reference evidence="1 2" key="1">
    <citation type="journal article" date="2022" name="Int. J. Syst. Evol. Microbiol.">
        <title>Neobacillus kokaensis sp. nov., isolated from soil.</title>
        <authorList>
            <person name="Yuki K."/>
            <person name="Matsubara H."/>
            <person name="Yamaguchi S."/>
        </authorList>
    </citation>
    <scope>NUCLEOTIDE SEQUENCE [LARGE SCALE GENOMIC DNA]</scope>
    <source>
        <strain evidence="1 2">LOB 377</strain>
    </source>
</reference>
<keyword evidence="2" id="KW-1185">Reference proteome</keyword>
<protein>
    <recommendedName>
        <fullName evidence="3">Phage tail protein</fullName>
    </recommendedName>
</protein>
<evidence type="ECO:0008006" key="3">
    <source>
        <dbReference type="Google" id="ProtNLM"/>
    </source>
</evidence>
<comment type="caution">
    <text evidence="1">The sequence shown here is derived from an EMBL/GenBank/DDBJ whole genome shotgun (WGS) entry which is preliminary data.</text>
</comment>
<evidence type="ECO:0000313" key="2">
    <source>
        <dbReference type="Proteomes" id="UP000637074"/>
    </source>
</evidence>
<gene>
    <name evidence="1" type="ORF">AM1BK_31250</name>
</gene>
<dbReference type="Proteomes" id="UP000637074">
    <property type="component" value="Unassembled WGS sequence"/>
</dbReference>
<sequence>MANTPIKSLEKPEYKTISTGVLLDGAKVLSGDFLSIPVEYQPINKDDFEVPQYSDEE</sequence>
<organism evidence="1 2">
    <name type="scientific">Neobacillus kokaensis</name>
    <dbReference type="NCBI Taxonomy" id="2759023"/>
    <lineage>
        <taxon>Bacteria</taxon>
        <taxon>Bacillati</taxon>
        <taxon>Bacillota</taxon>
        <taxon>Bacilli</taxon>
        <taxon>Bacillales</taxon>
        <taxon>Bacillaceae</taxon>
        <taxon>Neobacillus</taxon>
    </lineage>
</organism>
<evidence type="ECO:0000313" key="1">
    <source>
        <dbReference type="EMBL" id="GHH99582.1"/>
    </source>
</evidence>
<accession>A0ABQ3N7V9</accession>